<sequence>MQFKLGDIAVDVVQKDIKNLHLSVHPPAGKVRISAPLRMDIDTIRVFAITKLAWIKSQQKKLREQQRETPREYLDRESHYVWGKRYLLKLVEKEAAPTVELKHNKMILQLRPGASHEKRQEVLDAWYREQLKEVIPSLIAKWENVVGAKAGKFFVQKMKTKWGSCSPGPKNIRINTDLAKKPLQCLEYIVAHELIHLVERHHNERFIALMDTHMPQWPQYREMLNSLPLAHQEWEY</sequence>
<reference evidence="2 3" key="1">
    <citation type="submission" date="2020-11" db="EMBL/GenBank/DDBJ databases">
        <authorList>
            <person name="Sun Q."/>
        </authorList>
    </citation>
    <scope>NUCLEOTIDE SEQUENCE [LARGE SCALE GENOMIC DNA]</scope>
    <source>
        <strain evidence="2 3">P8398</strain>
    </source>
</reference>
<proteinExistence type="predicted"/>
<evidence type="ECO:0000313" key="2">
    <source>
        <dbReference type="EMBL" id="QPI51885.1"/>
    </source>
</evidence>
<dbReference type="Pfam" id="PF01863">
    <property type="entry name" value="YgjP-like"/>
    <property type="match status" value="1"/>
</dbReference>
<dbReference type="CDD" id="cd07344">
    <property type="entry name" value="M48_yhfN_like"/>
    <property type="match status" value="1"/>
</dbReference>
<evidence type="ECO:0000259" key="1">
    <source>
        <dbReference type="Pfam" id="PF01863"/>
    </source>
</evidence>
<dbReference type="EMBL" id="CP065053">
    <property type="protein sequence ID" value="QPI51885.1"/>
    <property type="molecule type" value="Genomic_DNA"/>
</dbReference>
<accession>A0AA48WFR3</accession>
<organism evidence="2 3">
    <name type="scientific">Massilia antarctica</name>
    <dbReference type="NCBI Taxonomy" id="2765360"/>
    <lineage>
        <taxon>Bacteria</taxon>
        <taxon>Pseudomonadati</taxon>
        <taxon>Pseudomonadota</taxon>
        <taxon>Betaproteobacteria</taxon>
        <taxon>Burkholderiales</taxon>
        <taxon>Oxalobacteraceae</taxon>
        <taxon>Telluria group</taxon>
        <taxon>Massilia</taxon>
    </lineage>
</organism>
<feature type="domain" description="YgjP-like metallopeptidase" evidence="1">
    <location>
        <begin position="21"/>
        <end position="226"/>
    </location>
</feature>
<keyword evidence="3" id="KW-1185">Reference proteome</keyword>
<name>A0AA48WFR3_9BURK</name>
<dbReference type="Proteomes" id="UP000662888">
    <property type="component" value="Chromosome"/>
</dbReference>
<dbReference type="PANTHER" id="PTHR30399">
    <property type="entry name" value="UNCHARACTERIZED PROTEIN YGJP"/>
    <property type="match status" value="1"/>
</dbReference>
<dbReference type="PANTHER" id="PTHR30399:SF1">
    <property type="entry name" value="UTP PYROPHOSPHATASE"/>
    <property type="match status" value="1"/>
</dbReference>
<gene>
    <name evidence="2" type="ORF">IV454_10515</name>
</gene>
<protein>
    <submittedName>
        <fullName evidence="2">M48 family metallopeptidase</fullName>
    </submittedName>
</protein>
<dbReference type="InterPro" id="IPR002725">
    <property type="entry name" value="YgjP-like_metallopeptidase"/>
</dbReference>
<evidence type="ECO:0000313" key="3">
    <source>
        <dbReference type="Proteomes" id="UP000662888"/>
    </source>
</evidence>
<dbReference type="Gene3D" id="3.30.2010.10">
    <property type="entry name" value="Metalloproteases ('zincins'), catalytic domain"/>
    <property type="match status" value="1"/>
</dbReference>
<dbReference type="RefSeq" id="WP_206091407.1">
    <property type="nucleotide sequence ID" value="NZ_CP065053.1"/>
</dbReference>
<dbReference type="InterPro" id="IPR053136">
    <property type="entry name" value="UTP_pyrophosphatase-like"/>
</dbReference>